<dbReference type="Proteomes" id="UP000736787">
    <property type="component" value="Unassembled WGS sequence"/>
</dbReference>
<evidence type="ECO:0000313" key="5">
    <source>
        <dbReference type="EMBL" id="KAG3222001.1"/>
    </source>
</evidence>
<proteinExistence type="predicted"/>
<dbReference type="AlphaFoldDB" id="A0A8T1KYN3"/>
<evidence type="ECO:0000313" key="3">
    <source>
        <dbReference type="EMBL" id="KAG2946836.1"/>
    </source>
</evidence>
<dbReference type="EMBL" id="RCMV01000198">
    <property type="protein sequence ID" value="KAG3222001.1"/>
    <property type="molecule type" value="Genomic_DNA"/>
</dbReference>
<dbReference type="Proteomes" id="UP000774804">
    <property type="component" value="Unassembled WGS sequence"/>
</dbReference>
<accession>A0A8T1KYN3</accession>
<dbReference type="Proteomes" id="UP000697107">
    <property type="component" value="Unassembled WGS sequence"/>
</dbReference>
<organism evidence="3 6">
    <name type="scientific">Phytophthora cactorum</name>
    <dbReference type="NCBI Taxonomy" id="29920"/>
    <lineage>
        <taxon>Eukaryota</taxon>
        <taxon>Sar</taxon>
        <taxon>Stramenopiles</taxon>
        <taxon>Oomycota</taxon>
        <taxon>Peronosporomycetes</taxon>
        <taxon>Peronosporales</taxon>
        <taxon>Peronosporaceae</taxon>
        <taxon>Phytophthora</taxon>
    </lineage>
</organism>
<evidence type="ECO:0000313" key="2">
    <source>
        <dbReference type="EMBL" id="KAG2930930.1"/>
    </source>
</evidence>
<name>A0A8T1KYN3_9STRA</name>
<dbReference type="EMBL" id="RCMI01000137">
    <property type="protein sequence ID" value="KAG2930930.1"/>
    <property type="molecule type" value="Genomic_DNA"/>
</dbReference>
<dbReference type="EMBL" id="RCMG01000156">
    <property type="protein sequence ID" value="KAG2861390.1"/>
    <property type="molecule type" value="Genomic_DNA"/>
</dbReference>
<sequence>MACGASERSLRCRFRFGLFPVASSLTCKHLAGVVKPLYKNTVARGLCNLPLRDLIHAHEEHEGALATVHTASIGLMTTGRLSVSKGVTSKTRGGTNI</sequence>
<dbReference type="EMBL" id="RCMK01000148">
    <property type="protein sequence ID" value="KAG2946836.1"/>
    <property type="molecule type" value="Genomic_DNA"/>
</dbReference>
<gene>
    <name evidence="1" type="ORF">PC113_g7221</name>
    <name evidence="2" type="ORF">PC115_g6248</name>
    <name evidence="3" type="ORF">PC117_g7305</name>
    <name evidence="4" type="ORF">PC118_g6380</name>
    <name evidence="5" type="ORF">PC129_g7290</name>
</gene>
<comment type="caution">
    <text evidence="3">The sequence shown here is derived from an EMBL/GenBank/DDBJ whole genome shotgun (WGS) entry which is preliminary data.</text>
</comment>
<dbReference type="Proteomes" id="UP000735874">
    <property type="component" value="Unassembled WGS sequence"/>
</dbReference>
<reference evidence="3" key="1">
    <citation type="submission" date="2018-10" db="EMBL/GenBank/DDBJ databases">
        <title>Effector identification in a new, highly contiguous assembly of the strawberry crown rot pathogen Phytophthora cactorum.</title>
        <authorList>
            <person name="Armitage A.D."/>
            <person name="Nellist C.F."/>
            <person name="Bates H."/>
            <person name="Vickerstaff R.J."/>
            <person name="Harrison R.J."/>
        </authorList>
    </citation>
    <scope>NUCLEOTIDE SEQUENCE</scope>
    <source>
        <strain evidence="1">15-7</strain>
        <strain evidence="2">4032</strain>
        <strain evidence="3">4040</strain>
        <strain evidence="4">P415</strain>
        <strain evidence="5">P421</strain>
    </source>
</reference>
<dbReference type="EMBL" id="RCML01000141">
    <property type="protein sequence ID" value="KAG2989054.1"/>
    <property type="molecule type" value="Genomic_DNA"/>
</dbReference>
<protein>
    <submittedName>
        <fullName evidence="3">Uncharacterized protein</fullName>
    </submittedName>
</protein>
<evidence type="ECO:0000313" key="6">
    <source>
        <dbReference type="Proteomes" id="UP000736787"/>
    </source>
</evidence>
<dbReference type="Proteomes" id="UP000760860">
    <property type="component" value="Unassembled WGS sequence"/>
</dbReference>
<evidence type="ECO:0000313" key="4">
    <source>
        <dbReference type="EMBL" id="KAG2989054.1"/>
    </source>
</evidence>
<evidence type="ECO:0000313" key="1">
    <source>
        <dbReference type="EMBL" id="KAG2861390.1"/>
    </source>
</evidence>